<dbReference type="EMBL" id="LR901495">
    <property type="protein sequence ID" value="CAD7248754.1"/>
    <property type="molecule type" value="Genomic_DNA"/>
</dbReference>
<dbReference type="InterPro" id="IPR002035">
    <property type="entry name" value="VWF_A"/>
</dbReference>
<dbReference type="InterPro" id="IPR013694">
    <property type="entry name" value="VIT"/>
</dbReference>
<organism evidence="3">
    <name type="scientific">Darwinula stevensoni</name>
    <dbReference type="NCBI Taxonomy" id="69355"/>
    <lineage>
        <taxon>Eukaryota</taxon>
        <taxon>Metazoa</taxon>
        <taxon>Ecdysozoa</taxon>
        <taxon>Arthropoda</taxon>
        <taxon>Crustacea</taxon>
        <taxon>Oligostraca</taxon>
        <taxon>Ostracoda</taxon>
        <taxon>Podocopa</taxon>
        <taxon>Podocopida</taxon>
        <taxon>Darwinulocopina</taxon>
        <taxon>Darwinuloidea</taxon>
        <taxon>Darwinulidae</taxon>
        <taxon>Darwinula</taxon>
    </lineage>
</organism>
<dbReference type="SMART" id="SM00327">
    <property type="entry name" value="VWA"/>
    <property type="match status" value="1"/>
</dbReference>
<reference evidence="3" key="1">
    <citation type="submission" date="2020-11" db="EMBL/GenBank/DDBJ databases">
        <authorList>
            <person name="Tran Van P."/>
        </authorList>
    </citation>
    <scope>NUCLEOTIDE SEQUENCE</scope>
</reference>
<dbReference type="Proteomes" id="UP000677054">
    <property type="component" value="Unassembled WGS sequence"/>
</dbReference>
<dbReference type="EMBL" id="CAJPEV010001978">
    <property type="protein sequence ID" value="CAG0895164.1"/>
    <property type="molecule type" value="Genomic_DNA"/>
</dbReference>
<dbReference type="Pfam" id="PF08487">
    <property type="entry name" value="VIT"/>
    <property type="match status" value="1"/>
</dbReference>
<evidence type="ECO:0000259" key="1">
    <source>
        <dbReference type="PROSITE" id="PS50234"/>
    </source>
</evidence>
<dbReference type="AlphaFoldDB" id="A0A7R9A6N5"/>
<protein>
    <submittedName>
        <fullName evidence="3">Uncharacterized protein</fullName>
    </submittedName>
</protein>
<keyword evidence="4" id="KW-1185">Reference proteome</keyword>
<proteinExistence type="predicted"/>
<dbReference type="InterPro" id="IPR036465">
    <property type="entry name" value="vWFA_dom_sf"/>
</dbReference>
<evidence type="ECO:0000313" key="3">
    <source>
        <dbReference type="EMBL" id="CAD7248754.1"/>
    </source>
</evidence>
<dbReference type="SUPFAM" id="SSF53300">
    <property type="entry name" value="vWA-like"/>
    <property type="match status" value="1"/>
</dbReference>
<dbReference type="SMART" id="SM00609">
    <property type="entry name" value="VIT"/>
    <property type="match status" value="1"/>
</dbReference>
<dbReference type="GO" id="GO:0032991">
    <property type="term" value="C:protein-containing complex"/>
    <property type="evidence" value="ECO:0007669"/>
    <property type="project" value="UniProtKB-ARBA"/>
</dbReference>
<evidence type="ECO:0000313" key="4">
    <source>
        <dbReference type="Proteomes" id="UP000677054"/>
    </source>
</evidence>
<dbReference type="OrthoDB" id="1729737at2759"/>
<dbReference type="PROSITE" id="PS50234">
    <property type="entry name" value="VWFA"/>
    <property type="match status" value="1"/>
</dbReference>
<sequence length="865" mass="95460">MSEDGQELRPIPLTKVSADVTWLDVGIKVTLTQTYKNKETKPVETQYVFPVDDRAAVCGFQAEIEGRTIHGAVKKKQEAREIYEESVKQGKTAFLVEETKPDIFQARIGNLSAGSVATITLTYVTQATAEGNALRFFLPTTIAPRYIPPSDASEAAKVIGDIDYSFFSPCPLEIQIHIETERKALSINSPTHEVKISSKNEVSVSKRNFRTEVQLQGVSTDMDRDFVMLLETEAHHQPRLTLEKSSDSTVAAMITLIPSFKLPPLKCDFIFVIDRSGSMGGEKMEKAKDALQLFLKSLPTDSYFNIMSFGSTFSSLWEGSQKYGEDSLHKAAAHVLEMEANFGGTEIYEPLSTIFQQVQRDGYHRQVIVLTDGEVSNTEEVIALVRENCKTSETRVFALGVGSDASHYLVNGIALAGNGEAQFATLKEGLSGKVQHLLKNSFQPSLTSVKVIWAHSDTFEKPEPGKPHEVVTEKTLLGYGKPAPEKKDVQGDEEIERVRDPLMSIKKFPCIFDGSCYAAYCIYNNPNIIPEAITLSADSPVGPLSVTFPVILEESSVGNIVHTLAAQSVIRELEEELQDRILNNDDHSKKENTAIYLGIKYNLASSLTSFVAVDEKGEIQKDAPVLRTVPNMMPFGYGMAGGGMPPVLYSMCMSAPPLGGSFNSAPLMMSMQCDYAPPPPPPCSMKSARYAPCVPPLNVIMTDRNEMISCDAALVAQGFDDQEFYQPSVEDFASSDSIARDRAHLHEKEETFLAVSDTRTVDMTTDEGKLKLLTTMQRFDGSFPFDQQLLVLFGVIEEEFFKEKAANKCGDSDLVTAVAVVFMELKLSAYQDHWELMVKKSRSWLEGKGLSSLIEKGKRLISAEG</sequence>
<feature type="domain" description="VWFA" evidence="1">
    <location>
        <begin position="268"/>
        <end position="446"/>
    </location>
</feature>
<evidence type="ECO:0000259" key="2">
    <source>
        <dbReference type="PROSITE" id="PS51468"/>
    </source>
</evidence>
<dbReference type="PANTHER" id="PTHR45737:SF6">
    <property type="entry name" value="VON WILLEBRAND FACTOR A DOMAIN-CONTAINING PROTEIN 5A"/>
    <property type="match status" value="1"/>
</dbReference>
<accession>A0A7R9A6N5</accession>
<dbReference type="Pfam" id="PF13768">
    <property type="entry name" value="VWA_3"/>
    <property type="match status" value="1"/>
</dbReference>
<dbReference type="PROSITE" id="PS51468">
    <property type="entry name" value="VIT"/>
    <property type="match status" value="1"/>
</dbReference>
<name>A0A7R9A6N5_9CRUS</name>
<dbReference type="PANTHER" id="PTHR45737">
    <property type="entry name" value="VON WILLEBRAND FACTOR A DOMAIN-CONTAINING PROTEIN 5A"/>
    <property type="match status" value="1"/>
</dbReference>
<feature type="domain" description="VIT" evidence="2">
    <location>
        <begin position="1"/>
        <end position="125"/>
    </location>
</feature>
<gene>
    <name evidence="3" type="ORF">DSTB1V02_LOCUS8563</name>
</gene>
<dbReference type="Gene3D" id="3.40.50.410">
    <property type="entry name" value="von Willebrand factor, type A domain"/>
    <property type="match status" value="1"/>
</dbReference>